<dbReference type="Proteomes" id="UP001162156">
    <property type="component" value="Unassembled WGS sequence"/>
</dbReference>
<feature type="domain" description="BESS" evidence="7">
    <location>
        <begin position="698"/>
        <end position="737"/>
    </location>
</feature>
<comment type="subcellular location">
    <subcellularLocation>
        <location evidence="4">Nucleus</location>
    </subcellularLocation>
</comment>
<evidence type="ECO:0000313" key="8">
    <source>
        <dbReference type="EMBL" id="KAJ8952577.1"/>
    </source>
</evidence>
<evidence type="ECO:0000256" key="2">
    <source>
        <dbReference type="ARBA" id="ARBA00023065"/>
    </source>
</evidence>
<evidence type="ECO:0000256" key="3">
    <source>
        <dbReference type="ARBA" id="ARBA00023303"/>
    </source>
</evidence>
<feature type="region of interest" description="Disordered" evidence="6">
    <location>
        <begin position="251"/>
        <end position="388"/>
    </location>
</feature>
<keyword evidence="9" id="KW-1185">Reference proteome</keyword>
<evidence type="ECO:0000256" key="4">
    <source>
        <dbReference type="PROSITE-ProRule" id="PRU00371"/>
    </source>
</evidence>
<dbReference type="PANTHER" id="PTHR10117:SF47">
    <property type="entry name" value="TRANSIENT-RECEPTOR-POTENTIAL-LIKE PROTEIN"/>
    <property type="match status" value="1"/>
</dbReference>
<feature type="compositionally biased region" description="Basic and acidic residues" evidence="6">
    <location>
        <begin position="347"/>
        <end position="359"/>
    </location>
</feature>
<dbReference type="GO" id="GO:0005886">
    <property type="term" value="C:plasma membrane"/>
    <property type="evidence" value="ECO:0007669"/>
    <property type="project" value="TreeGrafter"/>
</dbReference>
<evidence type="ECO:0000256" key="1">
    <source>
        <dbReference type="ARBA" id="ARBA00022448"/>
    </source>
</evidence>
<keyword evidence="3" id="KW-0407">Ion channel</keyword>
<sequence length="794" mass="88864">LNQLLWYFSDLEKKKCYHLPNGEPDFDNAGDACMKWRRFANCFSFTVEKKPRGKERDYRYTAVMRALVWRYVSAMHRKCEEAIVTEDDVNELKSDISSFRYEILEVLGKNGMDISSAERKEKAVLGRKMKVWERRLMKDFKVAPVASEEDEELYAPPPENEDSLARFRRIAKLVVADSVINKWRQVVTGAQIASQIGHCHSRDSFKKQQNLQKAIEEAKRLAAKSPENLSRAITPIKLPDMTGSDIFELVRGENDSDNEPSQKKFALSPNVTVMKKQKAPSAPKIAIDPPNAPDVKRPAPPVHWRDEPDLINLESAKGSPVSSTKKSVNSSSSDSSDQVLNNVDVHASLDKGTSDDKKGSSPPIIISPPPLEDSTDIQSKKSLDSISKANSLDYLESQKFKIAEKFGEPESMDSGTSPNVASISEEDKGVKEVDIGEQKPKENNDMGDDVEELKCVTDVESKIQKADIDENVDESEEQKLLASEERQLSGEIKSVDTGENLNETIEKEELSEATQSDVDKTTELKTKIEEVKAEIDESKSQTVETKNEVEAATSCSTTQGILARTNGKEYVRHTFAVLVLKVKKKITPKRETCNLNHLTKNQKIWMENHKIPMKKPELMKLIPKNSDPRDTEFATDFDDLGESQYSFPPDTPAAGPSTTDEQTDISSPVNPASSALSIKLPGKRKRAETVTASSQSQQDPCELFLLSLVPQMKSMTPRQQLSFQKGILELIEKIKYPQDHPLQSVPEQQGINLASASAGSYYNTFDVGYEEQQTTHLQELTPAQSSHSHTYSQY</sequence>
<dbReference type="InterPro" id="IPR004210">
    <property type="entry name" value="BESS_motif"/>
</dbReference>
<dbReference type="PROSITE" id="PS51031">
    <property type="entry name" value="BESS"/>
    <property type="match status" value="1"/>
</dbReference>
<protein>
    <recommendedName>
        <fullName evidence="7">BESS domain-containing protein</fullName>
    </recommendedName>
</protein>
<evidence type="ECO:0000313" key="9">
    <source>
        <dbReference type="Proteomes" id="UP001162156"/>
    </source>
</evidence>
<dbReference type="PANTHER" id="PTHR10117">
    <property type="entry name" value="TRANSIENT RECEPTOR POTENTIAL CHANNEL"/>
    <property type="match status" value="1"/>
</dbReference>
<feature type="region of interest" description="Disordered" evidence="6">
    <location>
        <begin position="621"/>
        <end position="696"/>
    </location>
</feature>
<dbReference type="GO" id="GO:0051480">
    <property type="term" value="P:regulation of cytosolic calcium ion concentration"/>
    <property type="evidence" value="ECO:0007669"/>
    <property type="project" value="TreeGrafter"/>
</dbReference>
<dbReference type="InterPro" id="IPR002153">
    <property type="entry name" value="TRPC_channel"/>
</dbReference>
<comment type="caution">
    <text evidence="8">The sequence shown here is derived from an EMBL/GenBank/DDBJ whole genome shotgun (WGS) entry which is preliminary data.</text>
</comment>
<keyword evidence="1" id="KW-0813">Transport</keyword>
<name>A0AAV8YPI1_9CUCU</name>
<dbReference type="EMBL" id="JANEYF010002017">
    <property type="protein sequence ID" value="KAJ8952577.1"/>
    <property type="molecule type" value="Genomic_DNA"/>
</dbReference>
<feature type="compositionally biased region" description="Polar residues" evidence="6">
    <location>
        <begin position="656"/>
        <end position="676"/>
    </location>
</feature>
<dbReference type="GO" id="GO:0005634">
    <property type="term" value="C:nucleus"/>
    <property type="evidence" value="ECO:0007669"/>
    <property type="project" value="UniProtKB-SubCell"/>
</dbReference>
<feature type="non-terminal residue" evidence="8">
    <location>
        <position position="1"/>
    </location>
</feature>
<evidence type="ECO:0000256" key="6">
    <source>
        <dbReference type="SAM" id="MobiDB-lite"/>
    </source>
</evidence>
<reference evidence="8" key="1">
    <citation type="journal article" date="2023" name="Insect Mol. Biol.">
        <title>Genome sequencing provides insights into the evolution of gene families encoding plant cell wall-degrading enzymes in longhorned beetles.</title>
        <authorList>
            <person name="Shin N.R."/>
            <person name="Okamura Y."/>
            <person name="Kirsch R."/>
            <person name="Pauchet Y."/>
        </authorList>
    </citation>
    <scope>NUCLEOTIDE SEQUENCE</scope>
    <source>
        <strain evidence="8">RBIC_L_NR</strain>
    </source>
</reference>
<feature type="coiled-coil region" evidence="5">
    <location>
        <begin position="521"/>
        <end position="548"/>
    </location>
</feature>
<dbReference type="GO" id="GO:0070679">
    <property type="term" value="F:inositol 1,4,5 trisphosphate binding"/>
    <property type="evidence" value="ECO:0007669"/>
    <property type="project" value="TreeGrafter"/>
</dbReference>
<feature type="compositionally biased region" description="Low complexity" evidence="6">
    <location>
        <begin position="319"/>
        <end position="345"/>
    </location>
</feature>
<evidence type="ECO:0000256" key="5">
    <source>
        <dbReference type="SAM" id="Coils"/>
    </source>
</evidence>
<dbReference type="GO" id="GO:0015279">
    <property type="term" value="F:store-operated calcium channel activity"/>
    <property type="evidence" value="ECO:0007669"/>
    <property type="project" value="TreeGrafter"/>
</dbReference>
<organism evidence="8 9">
    <name type="scientific">Rhamnusium bicolor</name>
    <dbReference type="NCBI Taxonomy" id="1586634"/>
    <lineage>
        <taxon>Eukaryota</taxon>
        <taxon>Metazoa</taxon>
        <taxon>Ecdysozoa</taxon>
        <taxon>Arthropoda</taxon>
        <taxon>Hexapoda</taxon>
        <taxon>Insecta</taxon>
        <taxon>Pterygota</taxon>
        <taxon>Neoptera</taxon>
        <taxon>Endopterygota</taxon>
        <taxon>Coleoptera</taxon>
        <taxon>Polyphaga</taxon>
        <taxon>Cucujiformia</taxon>
        <taxon>Chrysomeloidea</taxon>
        <taxon>Cerambycidae</taxon>
        <taxon>Lepturinae</taxon>
        <taxon>Rhagiini</taxon>
        <taxon>Rhamnusium</taxon>
    </lineage>
</organism>
<dbReference type="GO" id="GO:0003677">
    <property type="term" value="F:DNA binding"/>
    <property type="evidence" value="ECO:0007669"/>
    <property type="project" value="InterPro"/>
</dbReference>
<evidence type="ECO:0000259" key="7">
    <source>
        <dbReference type="PROSITE" id="PS51031"/>
    </source>
</evidence>
<feature type="compositionally biased region" description="Polar residues" evidence="6">
    <location>
        <begin position="413"/>
        <end position="422"/>
    </location>
</feature>
<proteinExistence type="predicted"/>
<feature type="compositionally biased region" description="Basic and acidic residues" evidence="6">
    <location>
        <begin position="425"/>
        <end position="444"/>
    </location>
</feature>
<gene>
    <name evidence="8" type="ORF">NQ314_007503</name>
</gene>
<keyword evidence="2" id="KW-0406">Ion transport</keyword>
<dbReference type="GO" id="GO:0034703">
    <property type="term" value="C:cation channel complex"/>
    <property type="evidence" value="ECO:0007669"/>
    <property type="project" value="TreeGrafter"/>
</dbReference>
<dbReference type="Pfam" id="PF02944">
    <property type="entry name" value="BESS"/>
    <property type="match status" value="1"/>
</dbReference>
<accession>A0AAV8YPI1</accession>
<keyword evidence="4" id="KW-0539">Nucleus</keyword>
<dbReference type="AlphaFoldDB" id="A0AAV8YPI1"/>
<feature type="region of interest" description="Disordered" evidence="6">
    <location>
        <begin position="405"/>
        <end position="450"/>
    </location>
</feature>
<keyword evidence="5" id="KW-0175">Coiled coil</keyword>